<dbReference type="InterPro" id="IPR033479">
    <property type="entry name" value="dCache_1"/>
</dbReference>
<dbReference type="SUPFAM" id="SSF58104">
    <property type="entry name" value="Methyl-accepting chemotaxis protein (MCP) signaling domain"/>
    <property type="match status" value="1"/>
</dbReference>
<evidence type="ECO:0000256" key="5">
    <source>
        <dbReference type="ARBA" id="ARBA00022692"/>
    </source>
</evidence>
<evidence type="ECO:0000259" key="12">
    <source>
        <dbReference type="PROSITE" id="PS50111"/>
    </source>
</evidence>
<feature type="transmembrane region" description="Helical" evidence="11">
    <location>
        <begin position="163"/>
        <end position="185"/>
    </location>
</feature>
<evidence type="ECO:0000256" key="3">
    <source>
        <dbReference type="ARBA" id="ARBA00022481"/>
    </source>
</evidence>
<keyword evidence="5 11" id="KW-0812">Transmembrane</keyword>
<evidence type="ECO:0000256" key="8">
    <source>
        <dbReference type="ARBA" id="ARBA00023224"/>
    </source>
</evidence>
<evidence type="ECO:0000256" key="6">
    <source>
        <dbReference type="ARBA" id="ARBA00022989"/>
    </source>
</evidence>
<dbReference type="Pfam" id="PF00015">
    <property type="entry name" value="MCPsignal"/>
    <property type="match status" value="1"/>
</dbReference>
<evidence type="ECO:0000256" key="9">
    <source>
        <dbReference type="ARBA" id="ARBA00029447"/>
    </source>
</evidence>
<organism evidence="14 15">
    <name type="scientific">Niallia taxi</name>
    <dbReference type="NCBI Taxonomy" id="2499688"/>
    <lineage>
        <taxon>Bacteria</taxon>
        <taxon>Bacillati</taxon>
        <taxon>Bacillota</taxon>
        <taxon>Bacilli</taxon>
        <taxon>Bacillales</taxon>
        <taxon>Bacillaceae</taxon>
        <taxon>Niallia</taxon>
    </lineage>
</organism>
<dbReference type="PROSITE" id="PS50885">
    <property type="entry name" value="HAMP"/>
    <property type="match status" value="1"/>
</dbReference>
<evidence type="ECO:0000256" key="4">
    <source>
        <dbReference type="ARBA" id="ARBA00022500"/>
    </source>
</evidence>
<dbReference type="GO" id="GO:0005886">
    <property type="term" value="C:plasma membrane"/>
    <property type="evidence" value="ECO:0007669"/>
    <property type="project" value="UniProtKB-SubCell"/>
</dbReference>
<dbReference type="CDD" id="cd06225">
    <property type="entry name" value="HAMP"/>
    <property type="match status" value="1"/>
</dbReference>
<feature type="domain" description="HAMP" evidence="13">
    <location>
        <begin position="182"/>
        <end position="234"/>
    </location>
</feature>
<dbReference type="EMBL" id="RZTZ01000001">
    <property type="protein sequence ID" value="RVT67373.1"/>
    <property type="molecule type" value="Genomic_DNA"/>
</dbReference>
<dbReference type="Gene3D" id="3.30.450.20">
    <property type="entry name" value="PAS domain"/>
    <property type="match status" value="1"/>
</dbReference>
<feature type="domain" description="Methyl-accepting transducer" evidence="12">
    <location>
        <begin position="253"/>
        <end position="503"/>
    </location>
</feature>
<keyword evidence="3" id="KW-0488">Methylation</keyword>
<keyword evidence="6 11" id="KW-1133">Transmembrane helix</keyword>
<dbReference type="Pfam" id="PF00672">
    <property type="entry name" value="HAMP"/>
    <property type="match status" value="1"/>
</dbReference>
<keyword evidence="2" id="KW-1003">Cell membrane</keyword>
<name>A0A3S2X671_9BACI</name>
<dbReference type="PANTHER" id="PTHR32089">
    <property type="entry name" value="METHYL-ACCEPTING CHEMOTAXIS PROTEIN MCPB"/>
    <property type="match status" value="1"/>
</dbReference>
<evidence type="ECO:0000256" key="10">
    <source>
        <dbReference type="PROSITE-ProRule" id="PRU00284"/>
    </source>
</evidence>
<evidence type="ECO:0000259" key="13">
    <source>
        <dbReference type="PROSITE" id="PS50885"/>
    </source>
</evidence>
<dbReference type="Gene3D" id="1.10.287.950">
    <property type="entry name" value="Methyl-accepting chemotaxis protein"/>
    <property type="match status" value="1"/>
</dbReference>
<dbReference type="GO" id="GO:0006935">
    <property type="term" value="P:chemotaxis"/>
    <property type="evidence" value="ECO:0007669"/>
    <property type="project" value="UniProtKB-KW"/>
</dbReference>
<keyword evidence="15" id="KW-1185">Reference proteome</keyword>
<dbReference type="PANTHER" id="PTHR32089:SF114">
    <property type="entry name" value="METHYL-ACCEPTING CHEMOTAXIS PROTEIN MCPB"/>
    <property type="match status" value="1"/>
</dbReference>
<evidence type="ECO:0000256" key="2">
    <source>
        <dbReference type="ARBA" id="ARBA00022475"/>
    </source>
</evidence>
<keyword evidence="4" id="KW-0145">Chemotaxis</keyword>
<dbReference type="Pfam" id="PF02743">
    <property type="entry name" value="dCache_1"/>
    <property type="match status" value="1"/>
</dbReference>
<dbReference type="InterPro" id="IPR004089">
    <property type="entry name" value="MCPsignal_dom"/>
</dbReference>
<proteinExistence type="inferred from homology"/>
<comment type="caution">
    <text evidence="14">The sequence shown here is derived from an EMBL/GenBank/DDBJ whole genome shotgun (WGS) entry which is preliminary data.</text>
</comment>
<evidence type="ECO:0000256" key="11">
    <source>
        <dbReference type="SAM" id="Phobius"/>
    </source>
</evidence>
<reference evidence="14 15" key="1">
    <citation type="submission" date="2019-01" db="EMBL/GenBank/DDBJ databases">
        <title>Bacillus sp. M5HDSG1-1, whole genome shotgun sequence.</title>
        <authorList>
            <person name="Tuo L."/>
        </authorList>
    </citation>
    <scope>NUCLEOTIDE SEQUENCE [LARGE SCALE GENOMIC DNA]</scope>
    <source>
        <strain evidence="14 15">M5HDSG1-1</strain>
    </source>
</reference>
<sequence length="539" mass="58239">MIQYPVKKLPDGYDPRERDWYKNADAATDTFISDAYLSASGEMVVTISKKLTDGTGIIGINLKVDSIKDVAKKVTIGQEGYSFILGREKQYIYHPTKKSGTEAKDSFMAELYESNQGHLNYDYDGELKSMTFTTNKLTGWKIAGAMFKSEVDTASAPIVKSSLIIEILAIIVGIIIAVLVTRSIIRPIHKLKDSAIIISKGNLSEPIEVTSRDEVGELGNAFSDMKESLRELISQVDTNTEQVAAAAEELSAASEETKTATVHVASSIQQIAGGAEVQTIGIEKTAKAIEKVGQGISTIHENFEIVNKEARLTANHATEGGESVKKTVDQMNTIFGHVNESDKMIKSLNNRSKEINEISNVISGIAEQTNLLALNAAIEAARAGEQGKGFAVVAEEVRKLAEQSQTSAKQITGLIKDIQTSTEQTVEKMKQAADSVQTGIDVSQEAIVKFQAIIEGIKTMAPKMEEVSQIVKGVTGEMQSVTSTSFELANIAKENTAASESVAASTEEQIAVLEEVTASAKSLSSMSEELQELIRKFTV</sequence>
<protein>
    <submittedName>
        <fullName evidence="14">HAMP domain-containing protein</fullName>
    </submittedName>
</protein>
<dbReference type="PROSITE" id="PS50111">
    <property type="entry name" value="CHEMOTAXIS_TRANSDUC_2"/>
    <property type="match status" value="1"/>
</dbReference>
<dbReference type="AlphaFoldDB" id="A0A3S2X671"/>
<dbReference type="CDD" id="cd12912">
    <property type="entry name" value="PDC2_MCP_like"/>
    <property type="match status" value="1"/>
</dbReference>
<comment type="subcellular location">
    <subcellularLocation>
        <location evidence="1">Cell membrane</location>
        <topology evidence="1">Multi-pass membrane protein</topology>
    </subcellularLocation>
</comment>
<dbReference type="SUPFAM" id="SSF103190">
    <property type="entry name" value="Sensory domain-like"/>
    <property type="match status" value="1"/>
</dbReference>
<gene>
    <name evidence="14" type="ORF">EM808_02540</name>
</gene>
<evidence type="ECO:0000313" key="15">
    <source>
        <dbReference type="Proteomes" id="UP000288024"/>
    </source>
</evidence>
<dbReference type="SMART" id="SM00304">
    <property type="entry name" value="HAMP"/>
    <property type="match status" value="1"/>
</dbReference>
<evidence type="ECO:0000313" key="14">
    <source>
        <dbReference type="EMBL" id="RVT67373.1"/>
    </source>
</evidence>
<dbReference type="InterPro" id="IPR003660">
    <property type="entry name" value="HAMP_dom"/>
</dbReference>
<keyword evidence="8 10" id="KW-0807">Transducer</keyword>
<dbReference type="Proteomes" id="UP000288024">
    <property type="component" value="Unassembled WGS sequence"/>
</dbReference>
<dbReference type="Gene3D" id="6.10.340.10">
    <property type="match status" value="1"/>
</dbReference>
<dbReference type="SMART" id="SM00283">
    <property type="entry name" value="MA"/>
    <property type="match status" value="1"/>
</dbReference>
<dbReference type="GO" id="GO:0007165">
    <property type="term" value="P:signal transduction"/>
    <property type="evidence" value="ECO:0007669"/>
    <property type="project" value="UniProtKB-KW"/>
</dbReference>
<dbReference type="CDD" id="cd11386">
    <property type="entry name" value="MCP_signal"/>
    <property type="match status" value="1"/>
</dbReference>
<comment type="similarity">
    <text evidence="9">Belongs to the methyl-accepting chemotaxis (MCP) protein family.</text>
</comment>
<dbReference type="CDD" id="cd18773">
    <property type="entry name" value="PDC1_HK_sensor"/>
    <property type="match status" value="1"/>
</dbReference>
<dbReference type="InterPro" id="IPR029151">
    <property type="entry name" value="Sensor-like_sf"/>
</dbReference>
<keyword evidence="7 11" id="KW-0472">Membrane</keyword>
<evidence type="ECO:0000256" key="1">
    <source>
        <dbReference type="ARBA" id="ARBA00004651"/>
    </source>
</evidence>
<evidence type="ECO:0000256" key="7">
    <source>
        <dbReference type="ARBA" id="ARBA00023136"/>
    </source>
</evidence>
<accession>A0A3S2X671</accession>